<accession>A0ABQ8K6A6</accession>
<keyword evidence="2" id="KW-1185">Reference proteome</keyword>
<gene>
    <name evidence="1" type="ORF">C8Q71DRAFT_262043</name>
</gene>
<dbReference type="GeneID" id="71998114"/>
<dbReference type="Proteomes" id="UP000814176">
    <property type="component" value="Unassembled WGS sequence"/>
</dbReference>
<organism evidence="1 2">
    <name type="scientific">Rhodofomes roseus</name>
    <dbReference type="NCBI Taxonomy" id="34475"/>
    <lineage>
        <taxon>Eukaryota</taxon>
        <taxon>Fungi</taxon>
        <taxon>Dikarya</taxon>
        <taxon>Basidiomycota</taxon>
        <taxon>Agaricomycotina</taxon>
        <taxon>Agaricomycetes</taxon>
        <taxon>Polyporales</taxon>
        <taxon>Rhodofomes</taxon>
    </lineage>
</organism>
<sequence length="204" mass="22691">MSTVTRDHSTIQKTPQVQLRPFAGRSGIRAAGVGLHTCPCSVCRANPRSDLQTRRNILKHKKKDEQRKYTARLLEAHRETEEREALACTTSKKAQGLKLTEMVTDSENGANAQAEESRAHIARRQDDDLTVARAPVADLHSPFPTSRQSSVLSYVDQYMAVPYSDLRAHVHEHATPIRYAHSNASDSEAALANKGEQVRVVRLS</sequence>
<proteinExistence type="predicted"/>
<comment type="caution">
    <text evidence="1">The sequence shown here is derived from an EMBL/GenBank/DDBJ whole genome shotgun (WGS) entry which is preliminary data.</text>
</comment>
<evidence type="ECO:0000313" key="2">
    <source>
        <dbReference type="Proteomes" id="UP000814176"/>
    </source>
</evidence>
<protein>
    <submittedName>
        <fullName evidence="1">Uncharacterized protein</fullName>
    </submittedName>
</protein>
<dbReference type="RefSeq" id="XP_047775546.1">
    <property type="nucleotide sequence ID" value="XM_047917382.1"/>
</dbReference>
<reference evidence="1 2" key="1">
    <citation type="journal article" date="2021" name="Environ. Microbiol.">
        <title>Gene family expansions and transcriptome signatures uncover fungal adaptations to wood decay.</title>
        <authorList>
            <person name="Hage H."/>
            <person name="Miyauchi S."/>
            <person name="Viragh M."/>
            <person name="Drula E."/>
            <person name="Min B."/>
            <person name="Chaduli D."/>
            <person name="Navarro D."/>
            <person name="Favel A."/>
            <person name="Norest M."/>
            <person name="Lesage-Meessen L."/>
            <person name="Balint B."/>
            <person name="Merenyi Z."/>
            <person name="de Eugenio L."/>
            <person name="Morin E."/>
            <person name="Martinez A.T."/>
            <person name="Baldrian P."/>
            <person name="Stursova M."/>
            <person name="Martinez M.J."/>
            <person name="Novotny C."/>
            <person name="Magnuson J.K."/>
            <person name="Spatafora J.W."/>
            <person name="Maurice S."/>
            <person name="Pangilinan J."/>
            <person name="Andreopoulos W."/>
            <person name="LaButti K."/>
            <person name="Hundley H."/>
            <person name="Na H."/>
            <person name="Kuo A."/>
            <person name="Barry K."/>
            <person name="Lipzen A."/>
            <person name="Henrissat B."/>
            <person name="Riley R."/>
            <person name="Ahrendt S."/>
            <person name="Nagy L.G."/>
            <person name="Grigoriev I.V."/>
            <person name="Martin F."/>
            <person name="Rosso M.N."/>
        </authorList>
    </citation>
    <scope>NUCLEOTIDE SEQUENCE [LARGE SCALE GENOMIC DNA]</scope>
    <source>
        <strain evidence="1 2">CIRM-BRFM 1785</strain>
    </source>
</reference>
<dbReference type="EMBL" id="JADCUA010000021">
    <property type="protein sequence ID" value="KAH9832628.1"/>
    <property type="molecule type" value="Genomic_DNA"/>
</dbReference>
<evidence type="ECO:0000313" key="1">
    <source>
        <dbReference type="EMBL" id="KAH9832628.1"/>
    </source>
</evidence>
<name>A0ABQ8K6A6_9APHY</name>